<evidence type="ECO:0000256" key="12">
    <source>
        <dbReference type="SAM" id="SignalP"/>
    </source>
</evidence>
<evidence type="ECO:0000256" key="3">
    <source>
        <dbReference type="ARBA" id="ARBA00022448"/>
    </source>
</evidence>
<dbReference type="Proteomes" id="UP000219331">
    <property type="component" value="Unassembled WGS sequence"/>
</dbReference>
<keyword evidence="6 11" id="KW-0798">TonB box</keyword>
<dbReference type="STRING" id="538381.GCA_001696535_02145"/>
<evidence type="ECO:0000313" key="16">
    <source>
        <dbReference type="Proteomes" id="UP000219331"/>
    </source>
</evidence>
<name>A0A285SFU3_9HYPH</name>
<evidence type="ECO:0000313" key="15">
    <source>
        <dbReference type="EMBL" id="SOC06631.1"/>
    </source>
</evidence>
<dbReference type="InterPro" id="IPR010105">
    <property type="entry name" value="TonB_sidphr_rcpt"/>
</dbReference>
<dbReference type="PROSITE" id="PS52016">
    <property type="entry name" value="TONB_DEPENDENT_REC_3"/>
    <property type="match status" value="1"/>
</dbReference>
<dbReference type="InterPro" id="IPR037066">
    <property type="entry name" value="Plug_dom_sf"/>
</dbReference>
<evidence type="ECO:0000256" key="1">
    <source>
        <dbReference type="ARBA" id="ARBA00004571"/>
    </source>
</evidence>
<dbReference type="Pfam" id="PF07715">
    <property type="entry name" value="Plug"/>
    <property type="match status" value="1"/>
</dbReference>
<dbReference type="PANTHER" id="PTHR32552">
    <property type="entry name" value="FERRICHROME IRON RECEPTOR-RELATED"/>
    <property type="match status" value="1"/>
</dbReference>
<evidence type="ECO:0000256" key="10">
    <source>
        <dbReference type="PROSITE-ProRule" id="PRU01360"/>
    </source>
</evidence>
<feature type="chain" id="PRO_5012154011" evidence="12">
    <location>
        <begin position="39"/>
        <end position="726"/>
    </location>
</feature>
<gene>
    <name evidence="15" type="ORF">SAMN05421512_105145</name>
</gene>
<sequence>MTTKIGHQAVPGEASPRIGRLLLATTALGLVLPASALAQDAAPTVLDRIVVQGASYETDESDSYTTNLVSVGEKDVVPVRQIPQSTTVLTRERLEDGGYTSLDTALRETPGIVVLNNDNGRSSLFSRGFEFDNLYFNGLPAPLSSVYGTQPDMAIIDHVEILRGPAGLFGGAGEPAGAINMRLKQAKSDFEARFEGAFGSWEHKRGEVDVTGRLNESGSVRGRFVGVLQHDKGFVDTTENGVGVAYGTIQADIGESTTATFSVSHQVRDITPFNGLPTTQTGGLLDLDRSTYTGADWNRFDNSVTDYIAELEHKFDDGGHAKVSARYQDTDVDFLYAWANGYVGAGGNIISGGGDTADTRWLARDYKAGSLALDAHVSKPFELFGQEHNIIVGVDYQNTDATLLQGAGTIAGNQNIYNWNSALPEPVVNYNVQTGTDSDRFGVYGQLRVKPIERLTLIGGGRLSWYSASTTNLVTGAVTSKQDVDAKFTPYAGVVFDLTDWLSAYSSYTEIFQPQTATDVAGNMIDPREGRQYEAGLKAELFDSGVNASLAYFNLRDTNRAVADPTTPGASIAQGEVEVQGIEFEASGSPLPGWEIAGGYTYTDSTYLNTAQAGQTFSTYTPQHMFQLWTKYAFDERFGAFEGVFVGGGVTAFSSFSSVSGGVTIKAPGYVTADLLAGYRINDNFTATLNVNNIFDEKYYSRVGGNSVFNFYGEPRSATFRLSAKF</sequence>
<dbReference type="Pfam" id="PF00593">
    <property type="entry name" value="TonB_dep_Rec_b-barrel"/>
    <property type="match status" value="1"/>
</dbReference>
<evidence type="ECO:0000256" key="8">
    <source>
        <dbReference type="ARBA" id="ARBA00023170"/>
    </source>
</evidence>
<feature type="domain" description="TonB-dependent receptor plug" evidence="14">
    <location>
        <begin position="79"/>
        <end position="178"/>
    </location>
</feature>
<dbReference type="GO" id="GO:0015891">
    <property type="term" value="P:siderophore transport"/>
    <property type="evidence" value="ECO:0007669"/>
    <property type="project" value="InterPro"/>
</dbReference>
<evidence type="ECO:0000256" key="9">
    <source>
        <dbReference type="ARBA" id="ARBA00023237"/>
    </source>
</evidence>
<dbReference type="InterPro" id="IPR000531">
    <property type="entry name" value="Beta-barrel_TonB"/>
</dbReference>
<feature type="domain" description="TonB-dependent receptor-like beta-barrel" evidence="13">
    <location>
        <begin position="255"/>
        <end position="694"/>
    </location>
</feature>
<keyword evidence="5 10" id="KW-0812">Transmembrane</keyword>
<evidence type="ECO:0000259" key="14">
    <source>
        <dbReference type="Pfam" id="PF07715"/>
    </source>
</evidence>
<keyword evidence="3 10" id="KW-0813">Transport</keyword>
<keyword evidence="9 10" id="KW-0998">Cell outer membrane</keyword>
<proteinExistence type="inferred from homology"/>
<organism evidence="15 16">
    <name type="scientific">Stappia indica</name>
    <dbReference type="NCBI Taxonomy" id="538381"/>
    <lineage>
        <taxon>Bacteria</taxon>
        <taxon>Pseudomonadati</taxon>
        <taxon>Pseudomonadota</taxon>
        <taxon>Alphaproteobacteria</taxon>
        <taxon>Hyphomicrobiales</taxon>
        <taxon>Stappiaceae</taxon>
        <taxon>Stappia</taxon>
    </lineage>
</organism>
<dbReference type="GO" id="GO:0038023">
    <property type="term" value="F:signaling receptor activity"/>
    <property type="evidence" value="ECO:0007669"/>
    <property type="project" value="InterPro"/>
</dbReference>
<comment type="subcellular location">
    <subcellularLocation>
        <location evidence="1 10">Cell outer membrane</location>
        <topology evidence="1 10">Multi-pass membrane protein</topology>
    </subcellularLocation>
</comment>
<keyword evidence="8 15" id="KW-0675">Receptor</keyword>
<dbReference type="GO" id="GO:0009279">
    <property type="term" value="C:cell outer membrane"/>
    <property type="evidence" value="ECO:0007669"/>
    <property type="project" value="UniProtKB-SubCell"/>
</dbReference>
<evidence type="ECO:0000256" key="7">
    <source>
        <dbReference type="ARBA" id="ARBA00023136"/>
    </source>
</evidence>
<comment type="similarity">
    <text evidence="2 10 11">Belongs to the TonB-dependent receptor family.</text>
</comment>
<dbReference type="CDD" id="cd01347">
    <property type="entry name" value="ligand_gated_channel"/>
    <property type="match status" value="1"/>
</dbReference>
<reference evidence="15 16" key="1">
    <citation type="submission" date="2017-08" db="EMBL/GenBank/DDBJ databases">
        <authorList>
            <person name="de Groot N.N."/>
        </authorList>
    </citation>
    <scope>NUCLEOTIDE SEQUENCE [LARGE SCALE GENOMIC DNA]</scope>
    <source>
        <strain evidence="15 16">USBA 352</strain>
    </source>
</reference>
<dbReference type="Gene3D" id="2.40.170.20">
    <property type="entry name" value="TonB-dependent receptor, beta-barrel domain"/>
    <property type="match status" value="1"/>
</dbReference>
<dbReference type="NCBIfam" id="TIGR01783">
    <property type="entry name" value="TonB-siderophor"/>
    <property type="match status" value="1"/>
</dbReference>
<dbReference type="InterPro" id="IPR036942">
    <property type="entry name" value="Beta-barrel_TonB_sf"/>
</dbReference>
<evidence type="ECO:0000256" key="2">
    <source>
        <dbReference type="ARBA" id="ARBA00009810"/>
    </source>
</evidence>
<evidence type="ECO:0000256" key="11">
    <source>
        <dbReference type="RuleBase" id="RU003357"/>
    </source>
</evidence>
<evidence type="ECO:0000259" key="13">
    <source>
        <dbReference type="Pfam" id="PF00593"/>
    </source>
</evidence>
<dbReference type="EMBL" id="OBML01000005">
    <property type="protein sequence ID" value="SOC06631.1"/>
    <property type="molecule type" value="Genomic_DNA"/>
</dbReference>
<dbReference type="InterPro" id="IPR012910">
    <property type="entry name" value="Plug_dom"/>
</dbReference>
<feature type="signal peptide" evidence="12">
    <location>
        <begin position="1"/>
        <end position="38"/>
    </location>
</feature>
<keyword evidence="4 10" id="KW-1134">Transmembrane beta strand</keyword>
<dbReference type="PANTHER" id="PTHR32552:SF74">
    <property type="entry name" value="HYDROXAMATE SIDEROPHORE RECEPTOR FHUE"/>
    <property type="match status" value="1"/>
</dbReference>
<evidence type="ECO:0000256" key="4">
    <source>
        <dbReference type="ARBA" id="ARBA00022452"/>
    </source>
</evidence>
<keyword evidence="7 10" id="KW-0472">Membrane</keyword>
<dbReference type="GO" id="GO:0015344">
    <property type="term" value="F:siderophore uptake transmembrane transporter activity"/>
    <property type="evidence" value="ECO:0007669"/>
    <property type="project" value="TreeGrafter"/>
</dbReference>
<dbReference type="RefSeq" id="WP_176522056.1">
    <property type="nucleotide sequence ID" value="NZ_OBML01000005.1"/>
</dbReference>
<dbReference type="InterPro" id="IPR039426">
    <property type="entry name" value="TonB-dep_rcpt-like"/>
</dbReference>
<evidence type="ECO:0000256" key="6">
    <source>
        <dbReference type="ARBA" id="ARBA00023077"/>
    </source>
</evidence>
<keyword evidence="16" id="KW-1185">Reference proteome</keyword>
<evidence type="ECO:0000256" key="5">
    <source>
        <dbReference type="ARBA" id="ARBA00022692"/>
    </source>
</evidence>
<dbReference type="Gene3D" id="2.170.130.10">
    <property type="entry name" value="TonB-dependent receptor, plug domain"/>
    <property type="match status" value="1"/>
</dbReference>
<dbReference type="AlphaFoldDB" id="A0A285SFU3"/>
<keyword evidence="12" id="KW-0732">Signal</keyword>
<accession>A0A285SFU3</accession>
<protein>
    <submittedName>
        <fullName evidence="15">Outer-membrane receptor for ferric coprogen and ferric-rhodotorulic acid</fullName>
    </submittedName>
</protein>
<dbReference type="SUPFAM" id="SSF56935">
    <property type="entry name" value="Porins"/>
    <property type="match status" value="1"/>
</dbReference>